<dbReference type="Proteomes" id="UP000477311">
    <property type="component" value="Unassembled WGS sequence"/>
</dbReference>
<accession>A0A6M1REW1</accession>
<dbReference type="GO" id="GO:0047733">
    <property type="term" value="F:CDP-glucose 4,6-dehydratase activity"/>
    <property type="evidence" value="ECO:0007669"/>
    <property type="project" value="UniProtKB-EC"/>
</dbReference>
<keyword evidence="3" id="KW-0456">Lyase</keyword>
<organism evidence="3 4">
    <name type="scientific">Limisphaera ngatamarikiensis</name>
    <dbReference type="NCBI Taxonomy" id="1324935"/>
    <lineage>
        <taxon>Bacteria</taxon>
        <taxon>Pseudomonadati</taxon>
        <taxon>Verrucomicrobiota</taxon>
        <taxon>Verrucomicrobiia</taxon>
        <taxon>Limisphaerales</taxon>
        <taxon>Limisphaeraceae</taxon>
        <taxon>Limisphaera</taxon>
    </lineage>
</organism>
<evidence type="ECO:0000259" key="2">
    <source>
        <dbReference type="Pfam" id="PF01370"/>
    </source>
</evidence>
<name>A0A6M1REW1_9BACT</name>
<dbReference type="EC" id="4.2.1.45" evidence="3"/>
<evidence type="ECO:0000256" key="1">
    <source>
        <dbReference type="ARBA" id="ARBA00007637"/>
    </source>
</evidence>
<reference evidence="3 4" key="1">
    <citation type="submission" date="2020-02" db="EMBL/GenBank/DDBJ databases">
        <title>Draft genome sequence of Limisphaera ngatamarikiensis NGM72.4T, a thermophilic Verrucomicrobia grouped in subdivision 3.</title>
        <authorList>
            <person name="Carere C.R."/>
            <person name="Steen J."/>
            <person name="Hugenholtz P."/>
            <person name="Stott M.B."/>
        </authorList>
    </citation>
    <scope>NUCLEOTIDE SEQUENCE [LARGE SCALE GENOMIC DNA]</scope>
    <source>
        <strain evidence="3 4">NGM72.4</strain>
    </source>
</reference>
<gene>
    <name evidence="3" type="primary">rfbG</name>
    <name evidence="3" type="ORF">G4L39_04025</name>
</gene>
<sequence length="382" mass="43163">MEGLGPVNPIPTIFHGFYAGRRVLVTGHTGFKGSWLSLWLHRLGAEVHGFSLPPPTRPSLHELLPESLFATRTEADLRDRQAIETVIARVQPDVIFHLAAQALVRRSYAEPLETFQTNALGTVHLLEAIRRLGHRCVTVIVTSDKCYENREWVYAYRENDPLGGHDVYSMSKAAAELIVQAWDRSFFRPDPRLGPLVTARAGNVIGGGDYAPDRIVPDCVRALLANQPVRVRRPRAVRPWQHVLECLSGYLWLAARIAREPKDSPLIGPYNFGPDPAAQQPVQTLVETFLRHWPGQWEDASDPHAPHEASLLALAIEKAAALLGWRPVWDFERAVEQTALWYRHRHVLGHPDMVRFSLEQIAHYEADAQRNNLAWAQPRVRP</sequence>
<comment type="similarity">
    <text evidence="1">Belongs to the NAD(P)-dependent epimerase/dehydratase family.</text>
</comment>
<dbReference type="InterPro" id="IPR013445">
    <property type="entry name" value="CDP_4_6_deHydtase"/>
</dbReference>
<proteinExistence type="inferred from homology"/>
<dbReference type="EMBL" id="JAAKYA010000023">
    <property type="protein sequence ID" value="NGO38568.1"/>
    <property type="molecule type" value="Genomic_DNA"/>
</dbReference>
<comment type="caution">
    <text evidence="3">The sequence shown here is derived from an EMBL/GenBank/DDBJ whole genome shotgun (WGS) entry which is preliminary data.</text>
</comment>
<dbReference type="AlphaFoldDB" id="A0A6M1REW1"/>
<protein>
    <submittedName>
        <fullName evidence="3">CDP-glucose 4,6-dehydratase</fullName>
        <ecNumber evidence="3">4.2.1.45</ecNumber>
    </submittedName>
</protein>
<dbReference type="NCBIfam" id="TIGR02622">
    <property type="entry name" value="CDP_4_6_dhtase"/>
    <property type="match status" value="1"/>
</dbReference>
<dbReference type="RefSeq" id="WP_165106117.1">
    <property type="nucleotide sequence ID" value="NZ_JAAKYA010000023.1"/>
</dbReference>
<dbReference type="InterPro" id="IPR036291">
    <property type="entry name" value="NAD(P)-bd_dom_sf"/>
</dbReference>
<feature type="domain" description="NAD-dependent epimerase/dehydratase" evidence="2">
    <location>
        <begin position="23"/>
        <end position="260"/>
    </location>
</feature>
<dbReference type="SUPFAM" id="SSF51735">
    <property type="entry name" value="NAD(P)-binding Rossmann-fold domains"/>
    <property type="match status" value="1"/>
</dbReference>
<evidence type="ECO:0000313" key="4">
    <source>
        <dbReference type="Proteomes" id="UP000477311"/>
    </source>
</evidence>
<keyword evidence="4" id="KW-1185">Reference proteome</keyword>
<dbReference type="InterPro" id="IPR001509">
    <property type="entry name" value="Epimerase_deHydtase"/>
</dbReference>
<dbReference type="PANTHER" id="PTHR43000">
    <property type="entry name" value="DTDP-D-GLUCOSE 4,6-DEHYDRATASE-RELATED"/>
    <property type="match status" value="1"/>
</dbReference>
<dbReference type="Gene3D" id="3.40.50.720">
    <property type="entry name" value="NAD(P)-binding Rossmann-like Domain"/>
    <property type="match status" value="1"/>
</dbReference>
<evidence type="ECO:0000313" key="3">
    <source>
        <dbReference type="EMBL" id="NGO38568.1"/>
    </source>
</evidence>
<dbReference type="Pfam" id="PF01370">
    <property type="entry name" value="Epimerase"/>
    <property type="match status" value="1"/>
</dbReference>
<dbReference type="Gene3D" id="3.90.25.10">
    <property type="entry name" value="UDP-galactose 4-epimerase, domain 1"/>
    <property type="match status" value="1"/>
</dbReference>